<comment type="subcellular location">
    <subcellularLocation>
        <location evidence="3">Cytoplasm</location>
    </subcellularLocation>
</comment>
<dbReference type="PANTHER" id="PTHR30592">
    <property type="entry name" value="FORMATE DEHYDROGENASE"/>
    <property type="match status" value="1"/>
</dbReference>
<comment type="function">
    <text evidence="3">Required for formate dehydrogenase (FDH) activity. Acts as a sulfur carrier protein that transfers sulfur from IscS to the molybdenum cofactor prior to its insertion into FDH.</text>
</comment>
<dbReference type="AlphaFoldDB" id="A0A6M3ZNU3"/>
<dbReference type="PIRSF" id="PIRSF015626">
    <property type="entry name" value="FdhD"/>
    <property type="match status" value="1"/>
</dbReference>
<dbReference type="SUPFAM" id="SSF53927">
    <property type="entry name" value="Cytidine deaminase-like"/>
    <property type="match status" value="1"/>
</dbReference>
<evidence type="ECO:0000313" key="5">
    <source>
        <dbReference type="Proteomes" id="UP000501648"/>
    </source>
</evidence>
<dbReference type="Gene3D" id="3.40.140.10">
    <property type="entry name" value="Cytidine Deaminase, domain 2"/>
    <property type="match status" value="1"/>
</dbReference>
<dbReference type="EMBL" id="CP008956">
    <property type="protein sequence ID" value="QJQ00101.1"/>
    <property type="molecule type" value="Genomic_DNA"/>
</dbReference>
<comment type="similarity">
    <text evidence="3">Belongs to the FdhD family.</text>
</comment>
<dbReference type="RefSeq" id="WP_017454095.1">
    <property type="nucleotide sequence ID" value="NZ_CP008956.1"/>
</dbReference>
<dbReference type="GO" id="GO:0097163">
    <property type="term" value="F:sulfur carrier activity"/>
    <property type="evidence" value="ECO:0007669"/>
    <property type="project" value="UniProtKB-UniRule"/>
</dbReference>
<sequence length="284" mass="30742">MNTRNSNTRNSGPTIDEASGDYATFAHVQVDRWRDGQRETVDDVVAEEVPIALEYNGISHAVMMATPTDLEDFALGFSLTEGILAAPGELYECEILPGCEGVQVQMRIATERFVALKERRRNLTGRTGCGLCGAETLEQAVRHPQAVAAGALFTVQQVHAAFEQMQSRQQLQQVTGATHAAAWMDAEGRIVLVREDVGRHNALDKLIGALAQEGADFSQGAAIITSRASYEMVQKAATVGIGFIAAVSAPTALAIRLAEETDVTLLGFVRKQGHVVYARPHRLR</sequence>
<dbReference type="InterPro" id="IPR016193">
    <property type="entry name" value="Cytidine_deaminase-like"/>
</dbReference>
<dbReference type="PANTHER" id="PTHR30592:SF1">
    <property type="entry name" value="SULFUR CARRIER PROTEIN FDHD"/>
    <property type="match status" value="1"/>
</dbReference>
<feature type="active site" description="Cysteine persulfide intermediate" evidence="3">
    <location>
        <position position="129"/>
    </location>
</feature>
<reference evidence="4 5" key="1">
    <citation type="journal article" date="2012" name="J. Bacteriol.">
        <title>Genome sequence of the pathogenic Herbaspirillum seropedicae strain Os34, isolated from rice roots.</title>
        <authorList>
            <person name="Ye W."/>
            <person name="Ye S."/>
            <person name="Liu J."/>
            <person name="Chang S."/>
            <person name="Chen M."/>
            <person name="Zhu B."/>
            <person name="Guo L."/>
            <person name="An Q."/>
        </authorList>
    </citation>
    <scope>NUCLEOTIDE SEQUENCE [LARGE SCALE GENOMIC DNA]</scope>
    <source>
        <strain evidence="4 5">Os34</strain>
    </source>
</reference>
<evidence type="ECO:0000313" key="4">
    <source>
        <dbReference type="EMBL" id="QJQ00101.1"/>
    </source>
</evidence>
<dbReference type="Gene3D" id="3.10.20.10">
    <property type="match status" value="1"/>
</dbReference>
<keyword evidence="1 3" id="KW-0963">Cytoplasm</keyword>
<keyword evidence="2 3" id="KW-0501">Molybdenum cofactor biosynthesis</keyword>
<protein>
    <recommendedName>
        <fullName evidence="3">Sulfur carrier protein FdhD</fullName>
    </recommendedName>
</protein>
<dbReference type="Proteomes" id="UP000501648">
    <property type="component" value="Chromosome"/>
</dbReference>
<gene>
    <name evidence="3" type="primary">fdhD</name>
    <name evidence="4" type="ORF">C798_07610</name>
</gene>
<keyword evidence="4" id="KW-0808">Transferase</keyword>
<comment type="caution">
    <text evidence="3">Lacks conserved residue(s) required for the propagation of feature annotation.</text>
</comment>
<dbReference type="GO" id="GO:0006777">
    <property type="term" value="P:Mo-molybdopterin cofactor biosynthetic process"/>
    <property type="evidence" value="ECO:0007669"/>
    <property type="project" value="UniProtKB-UniRule"/>
</dbReference>
<evidence type="ECO:0000256" key="2">
    <source>
        <dbReference type="ARBA" id="ARBA00023150"/>
    </source>
</evidence>
<dbReference type="NCBIfam" id="TIGR00129">
    <property type="entry name" value="fdhD_narQ"/>
    <property type="match status" value="1"/>
</dbReference>
<organism evidence="4 5">
    <name type="scientific">Herbaspirillum rubrisubalbicans Os34</name>
    <dbReference type="NCBI Taxonomy" id="1235827"/>
    <lineage>
        <taxon>Bacteria</taxon>
        <taxon>Pseudomonadati</taxon>
        <taxon>Pseudomonadota</taxon>
        <taxon>Betaproteobacteria</taxon>
        <taxon>Burkholderiales</taxon>
        <taxon>Oxalobacteraceae</taxon>
        <taxon>Herbaspirillum</taxon>
    </lineage>
</organism>
<dbReference type="GO" id="GO:0005737">
    <property type="term" value="C:cytoplasm"/>
    <property type="evidence" value="ECO:0007669"/>
    <property type="project" value="UniProtKB-SubCell"/>
</dbReference>
<dbReference type="GO" id="GO:0016783">
    <property type="term" value="F:sulfurtransferase activity"/>
    <property type="evidence" value="ECO:0007669"/>
    <property type="project" value="InterPro"/>
</dbReference>
<evidence type="ECO:0000256" key="3">
    <source>
        <dbReference type="HAMAP-Rule" id="MF_00187"/>
    </source>
</evidence>
<evidence type="ECO:0000256" key="1">
    <source>
        <dbReference type="ARBA" id="ARBA00022490"/>
    </source>
</evidence>
<name>A0A6M3ZNU3_9BURK</name>
<dbReference type="HAMAP" id="MF_00187">
    <property type="entry name" value="FdhD"/>
    <property type="match status" value="1"/>
</dbReference>
<dbReference type="InterPro" id="IPR003786">
    <property type="entry name" value="FdhD"/>
</dbReference>
<proteinExistence type="inferred from homology"/>
<dbReference type="Pfam" id="PF02634">
    <property type="entry name" value="FdhD-NarQ"/>
    <property type="match status" value="1"/>
</dbReference>
<accession>A0A6M3ZNU3</accession>